<organism evidence="1 2">
    <name type="scientific">Cellvibrio fontiphilus</name>
    <dbReference type="NCBI Taxonomy" id="1815559"/>
    <lineage>
        <taxon>Bacteria</taxon>
        <taxon>Pseudomonadati</taxon>
        <taxon>Pseudomonadota</taxon>
        <taxon>Gammaproteobacteria</taxon>
        <taxon>Cellvibrionales</taxon>
        <taxon>Cellvibrionaceae</taxon>
        <taxon>Cellvibrio</taxon>
    </lineage>
</organism>
<proteinExistence type="predicted"/>
<evidence type="ECO:0000313" key="1">
    <source>
        <dbReference type="EMBL" id="MFC3115532.1"/>
    </source>
</evidence>
<dbReference type="Proteomes" id="UP001595555">
    <property type="component" value="Unassembled WGS sequence"/>
</dbReference>
<gene>
    <name evidence="1" type="ORF">ACFODX_08190</name>
</gene>
<evidence type="ECO:0000313" key="2">
    <source>
        <dbReference type="Proteomes" id="UP001595555"/>
    </source>
</evidence>
<name>A0ABV7FGG2_9GAMM</name>
<comment type="caution">
    <text evidence="1">The sequence shown here is derived from an EMBL/GenBank/DDBJ whole genome shotgun (WGS) entry which is preliminary data.</text>
</comment>
<accession>A0ABV7FGG2</accession>
<dbReference type="RefSeq" id="WP_378117910.1">
    <property type="nucleotide sequence ID" value="NZ_JBHRTF010000003.1"/>
</dbReference>
<reference evidence="2" key="1">
    <citation type="journal article" date="2019" name="Int. J. Syst. Evol. Microbiol.">
        <title>The Global Catalogue of Microorganisms (GCM) 10K type strain sequencing project: providing services to taxonomists for standard genome sequencing and annotation.</title>
        <authorList>
            <consortium name="The Broad Institute Genomics Platform"/>
            <consortium name="The Broad Institute Genome Sequencing Center for Infectious Disease"/>
            <person name="Wu L."/>
            <person name="Ma J."/>
        </authorList>
    </citation>
    <scope>NUCLEOTIDE SEQUENCE [LARGE SCALE GENOMIC DNA]</scope>
    <source>
        <strain evidence="2">KCTC 52237</strain>
    </source>
</reference>
<sequence length="296" mass="34239">MNLKTLLKNYHPNMALIVGNGINRYNSDAGLTSWDAMLLELWERHTQDEPKDIPLGISLTEFYDALDLTSHSVSKNLQKEFCAFLEGWQAKAHHYRIMRWAQVHAVPVLTTNFDETLSDCLQLSLQHHDAVSFTDFYPWSSCFAADEIDKPAQQFAVWHINGIKRYSRSIRLGLSHYMGSVERARALIHKGGDKRLYSEKHQGKWNGYNTWLDCIFKNDLVFMGLGLDTSEIFLRWLLIERAKYFKANPQHKRAAFYLHAGRDLSQGQIIFLKSVGCEIIKLPSYDHLYGDAWALR</sequence>
<keyword evidence="2" id="KW-1185">Reference proteome</keyword>
<protein>
    <recommendedName>
        <fullName evidence="3">SIR2-like domain-containing protein</fullName>
    </recommendedName>
</protein>
<evidence type="ECO:0008006" key="3">
    <source>
        <dbReference type="Google" id="ProtNLM"/>
    </source>
</evidence>
<dbReference type="EMBL" id="JBHRTF010000003">
    <property type="protein sequence ID" value="MFC3115532.1"/>
    <property type="molecule type" value="Genomic_DNA"/>
</dbReference>